<gene>
    <name evidence="1" type="ORF">FRY74_02270</name>
</gene>
<accession>A0A5C6RXJ4</accession>
<protein>
    <submittedName>
        <fullName evidence="1">Uncharacterized protein</fullName>
    </submittedName>
</protein>
<dbReference type="OrthoDB" id="840060at2"/>
<name>A0A5C6RXJ4_9FLAO</name>
<dbReference type="RefSeq" id="WP_147098198.1">
    <property type="nucleotide sequence ID" value="NZ_VOOS01000001.1"/>
</dbReference>
<keyword evidence="2" id="KW-1185">Reference proteome</keyword>
<dbReference type="EMBL" id="VOOS01000001">
    <property type="protein sequence ID" value="TXB67031.1"/>
    <property type="molecule type" value="Genomic_DNA"/>
</dbReference>
<organism evidence="1 2">
    <name type="scientific">Vicingus serpentipes</name>
    <dbReference type="NCBI Taxonomy" id="1926625"/>
    <lineage>
        <taxon>Bacteria</taxon>
        <taxon>Pseudomonadati</taxon>
        <taxon>Bacteroidota</taxon>
        <taxon>Flavobacteriia</taxon>
        <taxon>Flavobacteriales</taxon>
        <taxon>Vicingaceae</taxon>
        <taxon>Vicingus</taxon>
    </lineage>
</organism>
<evidence type="ECO:0000313" key="2">
    <source>
        <dbReference type="Proteomes" id="UP000321721"/>
    </source>
</evidence>
<reference evidence="1 2" key="1">
    <citation type="submission" date="2019-08" db="EMBL/GenBank/DDBJ databases">
        <title>Genome of Vicingus serpentipes NCIMB 15042.</title>
        <authorList>
            <person name="Bowman J.P."/>
        </authorList>
    </citation>
    <scope>NUCLEOTIDE SEQUENCE [LARGE SCALE GENOMIC DNA]</scope>
    <source>
        <strain evidence="1 2">NCIMB 15042</strain>
    </source>
</reference>
<dbReference type="Proteomes" id="UP000321721">
    <property type="component" value="Unassembled WGS sequence"/>
</dbReference>
<evidence type="ECO:0000313" key="1">
    <source>
        <dbReference type="EMBL" id="TXB67031.1"/>
    </source>
</evidence>
<dbReference type="AlphaFoldDB" id="A0A5C6RXJ4"/>
<comment type="caution">
    <text evidence="1">The sequence shown here is derived from an EMBL/GenBank/DDBJ whole genome shotgun (WGS) entry which is preliminary data.</text>
</comment>
<proteinExistence type="predicted"/>
<sequence length="63" mass="7538">MAKNMLEYSKELLRKVSFDVKLFKKELAKAYQYLLEEEVEELKRWVSANFGDQYSLTPIYIAK</sequence>